<dbReference type="Proteomes" id="UP000298173">
    <property type="component" value="Unassembled WGS sequence"/>
</dbReference>
<reference evidence="3 4" key="1">
    <citation type="submission" date="2019-03" db="EMBL/GenBank/DDBJ databases">
        <title>Genomics of glacier-inhabiting Cryobacterium strains.</title>
        <authorList>
            <person name="Liu Q."/>
            <person name="Xin Y.-H."/>
        </authorList>
    </citation>
    <scope>NUCLEOTIDE SEQUENCE [LARGE SCALE GENOMIC DNA]</scope>
    <source>
        <strain evidence="3 4">HLT2-23</strain>
    </source>
</reference>
<keyword evidence="4" id="KW-1185">Reference proteome</keyword>
<name>A0A4R8V2A9_9MICO</name>
<gene>
    <name evidence="3" type="ORF">E3O06_06715</name>
</gene>
<evidence type="ECO:0000259" key="2">
    <source>
        <dbReference type="Pfam" id="PF07331"/>
    </source>
</evidence>
<comment type="caution">
    <text evidence="3">The sequence shown here is derived from an EMBL/GenBank/DDBJ whole genome shotgun (WGS) entry which is preliminary data.</text>
</comment>
<feature type="domain" description="DUF1468" evidence="2">
    <location>
        <begin position="26"/>
        <end position="173"/>
    </location>
</feature>
<evidence type="ECO:0000313" key="3">
    <source>
        <dbReference type="EMBL" id="TFB75020.1"/>
    </source>
</evidence>
<feature type="transmembrane region" description="Helical" evidence="1">
    <location>
        <begin position="146"/>
        <end position="168"/>
    </location>
</feature>
<dbReference type="RefSeq" id="WP_134502215.1">
    <property type="nucleotide sequence ID" value="NZ_SOEY01000009.1"/>
</dbReference>
<dbReference type="EMBL" id="SOEY01000009">
    <property type="protein sequence ID" value="TFB75020.1"/>
    <property type="molecule type" value="Genomic_DNA"/>
</dbReference>
<keyword evidence="1" id="KW-0472">Membrane</keyword>
<dbReference type="AlphaFoldDB" id="A0A4R8V2A9"/>
<protein>
    <submittedName>
        <fullName evidence="3">Tripartite tricarboxylate transporter TctB family protein</fullName>
    </submittedName>
</protein>
<dbReference type="InterPro" id="IPR009936">
    <property type="entry name" value="DUF1468"/>
</dbReference>
<feature type="transmembrane region" description="Helical" evidence="1">
    <location>
        <begin position="24"/>
        <end position="41"/>
    </location>
</feature>
<evidence type="ECO:0000313" key="4">
    <source>
        <dbReference type="Proteomes" id="UP000298173"/>
    </source>
</evidence>
<dbReference type="OrthoDB" id="4964672at2"/>
<feature type="transmembrane region" description="Helical" evidence="1">
    <location>
        <begin position="47"/>
        <end position="72"/>
    </location>
</feature>
<accession>A0A4R8V2A9</accession>
<keyword evidence="1" id="KW-0812">Transmembrane</keyword>
<proteinExistence type="predicted"/>
<dbReference type="Pfam" id="PF07331">
    <property type="entry name" value="TctB"/>
    <property type="match status" value="1"/>
</dbReference>
<keyword evidence="1" id="KW-1133">Transmembrane helix</keyword>
<feature type="transmembrane region" description="Helical" evidence="1">
    <location>
        <begin position="107"/>
        <end position="140"/>
    </location>
</feature>
<organism evidence="3 4">
    <name type="scientific">Cryobacterium glaciale</name>
    <dbReference type="NCBI Taxonomy" id="1259145"/>
    <lineage>
        <taxon>Bacteria</taxon>
        <taxon>Bacillati</taxon>
        <taxon>Actinomycetota</taxon>
        <taxon>Actinomycetes</taxon>
        <taxon>Micrococcales</taxon>
        <taxon>Microbacteriaceae</taxon>
        <taxon>Cryobacterium</taxon>
    </lineage>
</organism>
<evidence type="ECO:0000256" key="1">
    <source>
        <dbReference type="SAM" id="Phobius"/>
    </source>
</evidence>
<sequence>MSTEVISAIRAAPGRWARVNKSDLIITALLLVVFLAAMTMATEWKPLAAYFPLGVSALGAAASATFLVRVLFFPRSAEAPKTNIPEEARSMADQEYEFFRSLTTRDWIVAVAWLGGFYVALAVAGIYVAMAVFTVAYLKLQASRSWFFAIVYAALLAGITFLIFSTLLKLPLPGGLLGLT</sequence>